<keyword evidence="3" id="KW-1185">Reference proteome</keyword>
<dbReference type="SMART" id="SM00418">
    <property type="entry name" value="HTH_ARSR"/>
    <property type="match status" value="1"/>
</dbReference>
<reference evidence="2" key="1">
    <citation type="submission" date="2019-02" db="EMBL/GenBank/DDBJ databases">
        <title>Halonotius sp. a new haloarchaeum isolated from saline soil.</title>
        <authorList>
            <person name="Duran-Viseras A."/>
            <person name="Sanchez-Porro C."/>
            <person name="Ventosa A."/>
        </authorList>
    </citation>
    <scope>NUCLEOTIDE SEQUENCE</scope>
    <source>
        <strain evidence="2">F15B</strain>
    </source>
</reference>
<evidence type="ECO:0000313" key="3">
    <source>
        <dbReference type="Proteomes" id="UP000705823"/>
    </source>
</evidence>
<dbReference type="CDD" id="cd00090">
    <property type="entry name" value="HTH_ARSR"/>
    <property type="match status" value="1"/>
</dbReference>
<dbReference type="InterPro" id="IPR001845">
    <property type="entry name" value="HTH_ArsR_DNA-bd_dom"/>
</dbReference>
<accession>A0A8J8TAW9</accession>
<protein>
    <submittedName>
        <fullName evidence="2">ArsR family transcriptional regulator</fullName>
    </submittedName>
</protein>
<name>A0A8J8TAW9_9EURY</name>
<dbReference type="InterPro" id="IPR036390">
    <property type="entry name" value="WH_DNA-bd_sf"/>
</dbReference>
<dbReference type="Proteomes" id="UP000705823">
    <property type="component" value="Unassembled WGS sequence"/>
</dbReference>
<dbReference type="AlphaFoldDB" id="A0A8J8TAW9"/>
<dbReference type="Gene3D" id="1.10.10.10">
    <property type="entry name" value="Winged helix-like DNA-binding domain superfamily/Winged helix DNA-binding domain"/>
    <property type="match status" value="1"/>
</dbReference>
<dbReference type="InterPro" id="IPR011991">
    <property type="entry name" value="ArsR-like_HTH"/>
</dbReference>
<feature type="domain" description="HTH arsR-type" evidence="1">
    <location>
        <begin position="52"/>
        <end position="135"/>
    </location>
</feature>
<dbReference type="OrthoDB" id="51378at2157"/>
<dbReference type="RefSeq" id="WP_142980010.1">
    <property type="nucleotide sequence ID" value="NZ_RKLU01000004.1"/>
</dbReference>
<organism evidence="2 3">
    <name type="scientific">Halonotius terrestris</name>
    <dbReference type="NCBI Taxonomy" id="2487750"/>
    <lineage>
        <taxon>Archaea</taxon>
        <taxon>Methanobacteriati</taxon>
        <taxon>Methanobacteriota</taxon>
        <taxon>Stenosarchaea group</taxon>
        <taxon>Halobacteria</taxon>
        <taxon>Halobacteriales</taxon>
        <taxon>Haloferacaceae</taxon>
        <taxon>Halonotius</taxon>
    </lineage>
</organism>
<dbReference type="GO" id="GO:0003700">
    <property type="term" value="F:DNA-binding transcription factor activity"/>
    <property type="evidence" value="ECO:0007669"/>
    <property type="project" value="InterPro"/>
</dbReference>
<proteinExistence type="predicted"/>
<sequence length="171" mass="18942">MSSEEPPELLSCDQCGNLAVGTGSITCCETTMTPAEPVDAVAKPDLEALLRDVFQMSDTELEVCLCVMEGGTMTVKELAERIDYDRSVISRHLNHLAELGVVEKQRRLIEQGGHVYVYQPVPPETVHERLTAAFVTWVHGATEKIGTLRQEKVASIADIDDEPAWTLFRED</sequence>
<evidence type="ECO:0000259" key="1">
    <source>
        <dbReference type="SMART" id="SM00418"/>
    </source>
</evidence>
<dbReference type="SUPFAM" id="SSF46785">
    <property type="entry name" value="Winged helix' DNA-binding domain"/>
    <property type="match status" value="1"/>
</dbReference>
<gene>
    <name evidence="2" type="ORF">EGH24_10015</name>
</gene>
<dbReference type="InterPro" id="IPR036388">
    <property type="entry name" value="WH-like_DNA-bd_sf"/>
</dbReference>
<evidence type="ECO:0000313" key="2">
    <source>
        <dbReference type="EMBL" id="TQQ79818.1"/>
    </source>
</evidence>
<dbReference type="Pfam" id="PF12840">
    <property type="entry name" value="HTH_20"/>
    <property type="match status" value="1"/>
</dbReference>
<dbReference type="EMBL" id="RKLU01000004">
    <property type="protein sequence ID" value="TQQ79818.1"/>
    <property type="molecule type" value="Genomic_DNA"/>
</dbReference>
<comment type="caution">
    <text evidence="2">The sequence shown here is derived from an EMBL/GenBank/DDBJ whole genome shotgun (WGS) entry which is preliminary data.</text>
</comment>